<dbReference type="PROSITE" id="PS50835">
    <property type="entry name" value="IG_LIKE"/>
    <property type="match status" value="1"/>
</dbReference>
<dbReference type="InterPro" id="IPR001304">
    <property type="entry name" value="C-type_lectin-like"/>
</dbReference>
<dbReference type="InterPro" id="IPR013783">
    <property type="entry name" value="Ig-like_fold"/>
</dbReference>
<accession>A0A2C9LUW8</accession>
<dbReference type="STRING" id="6526.A0A2C9LUW8"/>
<dbReference type="EnsemblMetazoa" id="BGLB035151-RA">
    <property type="protein sequence ID" value="BGLB035151-PA"/>
    <property type="gene ID" value="BGLB035151"/>
</dbReference>
<dbReference type="Proteomes" id="UP000076420">
    <property type="component" value="Unassembled WGS sequence"/>
</dbReference>
<name>A0A2C9LUW8_BIOGL</name>
<dbReference type="KEGG" id="bgt:106062515"/>
<organism evidence="3 4">
    <name type="scientific">Biomphalaria glabrata</name>
    <name type="common">Bloodfluke planorb</name>
    <name type="synonym">Freshwater snail</name>
    <dbReference type="NCBI Taxonomy" id="6526"/>
    <lineage>
        <taxon>Eukaryota</taxon>
        <taxon>Metazoa</taxon>
        <taxon>Spiralia</taxon>
        <taxon>Lophotrochozoa</taxon>
        <taxon>Mollusca</taxon>
        <taxon>Gastropoda</taxon>
        <taxon>Heterobranchia</taxon>
        <taxon>Euthyneura</taxon>
        <taxon>Panpulmonata</taxon>
        <taxon>Hygrophila</taxon>
        <taxon>Lymnaeoidea</taxon>
        <taxon>Planorbidae</taxon>
        <taxon>Biomphalaria</taxon>
    </lineage>
</organism>
<protein>
    <recommendedName>
        <fullName evidence="2">Ig-like domain-containing protein</fullName>
    </recommendedName>
</protein>
<dbReference type="SUPFAM" id="SSF56436">
    <property type="entry name" value="C-type lectin-like"/>
    <property type="match status" value="1"/>
</dbReference>
<gene>
    <name evidence="3" type="primary">106062515</name>
</gene>
<dbReference type="VEuPathDB" id="VectorBase:BGLAX_038438"/>
<dbReference type="VEuPathDB" id="VectorBase:BGLB035151"/>
<reference evidence="3" key="1">
    <citation type="submission" date="2020-05" db="UniProtKB">
        <authorList>
            <consortium name="EnsemblMetazoa"/>
        </authorList>
    </citation>
    <scope>IDENTIFICATION</scope>
    <source>
        <strain evidence="3">BB02</strain>
    </source>
</reference>
<feature type="chain" id="PRO_5012271231" description="Ig-like domain-containing protein" evidence="1">
    <location>
        <begin position="27"/>
        <end position="245"/>
    </location>
</feature>
<dbReference type="InterPro" id="IPR007110">
    <property type="entry name" value="Ig-like_dom"/>
</dbReference>
<evidence type="ECO:0000256" key="1">
    <source>
        <dbReference type="SAM" id="SignalP"/>
    </source>
</evidence>
<dbReference type="SMART" id="SM00034">
    <property type="entry name" value="CLECT"/>
    <property type="match status" value="1"/>
</dbReference>
<dbReference type="InterPro" id="IPR016186">
    <property type="entry name" value="C-type_lectin-like/link_sf"/>
</dbReference>
<feature type="domain" description="Ig-like" evidence="2">
    <location>
        <begin position="201"/>
        <end position="245"/>
    </location>
</feature>
<dbReference type="Gene3D" id="3.10.100.10">
    <property type="entry name" value="Mannose-Binding Protein A, subunit A"/>
    <property type="match status" value="1"/>
</dbReference>
<keyword evidence="1" id="KW-0732">Signal</keyword>
<proteinExistence type="predicted"/>
<evidence type="ECO:0000313" key="4">
    <source>
        <dbReference type="Proteomes" id="UP000076420"/>
    </source>
</evidence>
<dbReference type="AlphaFoldDB" id="A0A2C9LUW8"/>
<feature type="signal peptide" evidence="1">
    <location>
        <begin position="1"/>
        <end position="26"/>
    </location>
</feature>
<sequence>MNILFDAGWPSTVMLVILLELSSTMSQQSDDCPDGWFEHNGQCYHFYIHSDKNVQEATIYCGQLYSSLVSVNNQGEHAFIQNWLDIHDVARQKWFTSGIRDDSGALLWDSSGEGITTDFFPDSQIRDQKLKDPVTGLQINVIVYTFSESLNHYMWSWGQQLVDGPFICELSKSDTWKLYQSQRDYSYGNLDEHPSSWEMGPNITLLSGDTIFYEFGDTITTIVLECQATGNPAPTYRWFRKQNSL</sequence>
<dbReference type="InterPro" id="IPR016187">
    <property type="entry name" value="CTDL_fold"/>
</dbReference>
<dbReference type="Gene3D" id="2.60.40.10">
    <property type="entry name" value="Immunoglobulins"/>
    <property type="match status" value="1"/>
</dbReference>
<evidence type="ECO:0000313" key="3">
    <source>
        <dbReference type="EnsemblMetazoa" id="BGLB035151-PA"/>
    </source>
</evidence>
<evidence type="ECO:0000259" key="2">
    <source>
        <dbReference type="PROSITE" id="PS50835"/>
    </source>
</evidence>